<gene>
    <name evidence="2" type="ORF">Tco_0992080</name>
</gene>
<dbReference type="InterPro" id="IPR055357">
    <property type="entry name" value="LRR_At1g61320_AtMIF1"/>
</dbReference>
<comment type="caution">
    <text evidence="2">The sequence shown here is derived from an EMBL/GenBank/DDBJ whole genome shotgun (WGS) entry which is preliminary data.</text>
</comment>
<evidence type="ECO:0000313" key="3">
    <source>
        <dbReference type="Proteomes" id="UP001151760"/>
    </source>
</evidence>
<dbReference type="Proteomes" id="UP001151760">
    <property type="component" value="Unassembled WGS sequence"/>
</dbReference>
<feature type="domain" description="At1g61320/AtMIF1 LRR" evidence="1">
    <location>
        <begin position="150"/>
        <end position="310"/>
    </location>
</feature>
<name>A0ABQ5F117_9ASTR</name>
<proteinExistence type="predicted"/>
<dbReference type="InterPro" id="IPR053781">
    <property type="entry name" value="F-box_AtFBL13-like"/>
</dbReference>
<protein>
    <submittedName>
        <fullName evidence="2">F-box protein-like protein</fullName>
    </submittedName>
</protein>
<dbReference type="Pfam" id="PF23622">
    <property type="entry name" value="LRR_At1g61320_AtMIF1"/>
    <property type="match status" value="1"/>
</dbReference>
<evidence type="ECO:0000259" key="1">
    <source>
        <dbReference type="Pfam" id="PF23622"/>
    </source>
</evidence>
<dbReference type="SUPFAM" id="SSF81383">
    <property type="entry name" value="F-box domain"/>
    <property type="match status" value="1"/>
</dbReference>
<reference evidence="2" key="2">
    <citation type="submission" date="2022-01" db="EMBL/GenBank/DDBJ databases">
        <authorList>
            <person name="Yamashiro T."/>
            <person name="Shiraishi A."/>
            <person name="Satake H."/>
            <person name="Nakayama K."/>
        </authorList>
    </citation>
    <scope>NUCLEOTIDE SEQUENCE</scope>
</reference>
<accession>A0ABQ5F117</accession>
<keyword evidence="3" id="KW-1185">Reference proteome</keyword>
<sequence>MVNTTTPSLYEKVSNVASIKNLIPVKLDADKLNYSYWSASFINILEGLKLSEFVKPKPIKSSSTTAPPPTTVEDEEEDRISLLSDCLIIEILSRLPLTKDAIKTGVLSKRWQHLWPQNPNLNFTHASTVVDFPFLSGVHKTISSQCRQLNLNKFKLEAYYDYTFESEVTSWIFFAVSRNVQNLDITLMDSSRCHLVSDQSVFINSSFTHLVLKNCILKPTGAISWNKLRSLCITLHKTDKDLIQNILSGSLQLETLEVFLPSGYHYRRIDISSKSVKKLVLEGCLTATGFYGVIEINAPNILSLTIRGSLIPRKYLLQNVSSLVEAELDYEISGFCFGRRKETEEYILLEFILKLCHVNKLTIRNQCLKALFRLEAKGLYFPSCLTFDVTSPYFYDSGSDDSLSEEVERLNEEAVRLYGSGQPSVPPTTRHPHITHSQLRTKVNFVQCLSAGFEYRLIPVMTWNLKVSLEDSLVGSSRFHCLIKDEVS</sequence>
<dbReference type="InterPro" id="IPR036047">
    <property type="entry name" value="F-box-like_dom_sf"/>
</dbReference>
<dbReference type="EMBL" id="BQNB010016897">
    <property type="protein sequence ID" value="GJT57026.1"/>
    <property type="molecule type" value="Genomic_DNA"/>
</dbReference>
<evidence type="ECO:0000313" key="2">
    <source>
        <dbReference type="EMBL" id="GJT57026.1"/>
    </source>
</evidence>
<dbReference type="PANTHER" id="PTHR32212">
    <property type="entry name" value="CYCLIN-LIKE F-BOX"/>
    <property type="match status" value="1"/>
</dbReference>
<reference evidence="2" key="1">
    <citation type="journal article" date="2022" name="Int. J. Mol. Sci.">
        <title>Draft Genome of Tanacetum Coccineum: Genomic Comparison of Closely Related Tanacetum-Family Plants.</title>
        <authorList>
            <person name="Yamashiro T."/>
            <person name="Shiraishi A."/>
            <person name="Nakayama K."/>
            <person name="Satake H."/>
        </authorList>
    </citation>
    <scope>NUCLEOTIDE SEQUENCE</scope>
</reference>
<dbReference type="PANTHER" id="PTHR32212:SF467">
    <property type="entry name" value="LEUCINE-RICH REPEAT DOMAIN SUPERFAMILY, F-BOX-LIKE DOMAIN SUPERFAMILY"/>
    <property type="match status" value="1"/>
</dbReference>
<organism evidence="2 3">
    <name type="scientific">Tanacetum coccineum</name>
    <dbReference type="NCBI Taxonomy" id="301880"/>
    <lineage>
        <taxon>Eukaryota</taxon>
        <taxon>Viridiplantae</taxon>
        <taxon>Streptophyta</taxon>
        <taxon>Embryophyta</taxon>
        <taxon>Tracheophyta</taxon>
        <taxon>Spermatophyta</taxon>
        <taxon>Magnoliopsida</taxon>
        <taxon>eudicotyledons</taxon>
        <taxon>Gunneridae</taxon>
        <taxon>Pentapetalae</taxon>
        <taxon>asterids</taxon>
        <taxon>campanulids</taxon>
        <taxon>Asterales</taxon>
        <taxon>Asteraceae</taxon>
        <taxon>Asteroideae</taxon>
        <taxon>Anthemideae</taxon>
        <taxon>Anthemidinae</taxon>
        <taxon>Tanacetum</taxon>
    </lineage>
</organism>
<dbReference type="CDD" id="cd22160">
    <property type="entry name" value="F-box_AtFBL13-like"/>
    <property type="match status" value="1"/>
</dbReference>